<evidence type="ECO:0000313" key="1">
    <source>
        <dbReference type="EMBL" id="ADU04114.1"/>
    </source>
</evidence>
<sequence length="251" mass="25872">MLYEYLEKGDCCQTIGCNCRCYKNKCGCIICCGPKGNTGPIGPMGASITGTTGVTGDTGATGDIGPTGVSITGPTGASITGPTGDTGLNYTGSQGSQGSKYIYTAASFSFLAQNGNYSLSQGQPVPLRTLENIGYNISLANNNTINLTPGSYIVDYSVSGDVVGPPNIIAAELLLNGTPINGSFIWAASDTSNNPFDNLRISNKILVNITQNSTLQMVPRISGLTIYPGELAPSLNSNSASMANITLTQIA</sequence>
<reference evidence="1" key="1">
    <citation type="submission" date="2010-08" db="EMBL/GenBank/DDBJ databases">
        <authorList>
            <person name="McElroy K.E."/>
        </authorList>
    </citation>
    <scope>NUCLEOTIDE SEQUENCE</scope>
</reference>
<gene>
    <name evidence="1" type="primary">Pcl30</name>
</gene>
<name>E7D2A0_9BACL</name>
<accession>E7D2A0</accession>
<dbReference type="AlphaFoldDB" id="E7D2A0"/>
<dbReference type="EMBL" id="HQ010393">
    <property type="protein sequence ID" value="ADU04114.1"/>
    <property type="molecule type" value="Genomic_DNA"/>
</dbReference>
<proteinExistence type="predicted"/>
<protein>
    <submittedName>
        <fullName evidence="1">Collagen-like protein</fullName>
    </submittedName>
</protein>
<organism evidence="1">
    <name type="scientific">Pasteuria ramosa</name>
    <dbReference type="NCBI Taxonomy" id="225322"/>
    <lineage>
        <taxon>Bacteria</taxon>
        <taxon>Bacillati</taxon>
        <taxon>Bacillota</taxon>
        <taxon>Bacilli</taxon>
        <taxon>Bacillales</taxon>
        <taxon>Pasteuriaceae</taxon>
        <taxon>Pasteuria</taxon>
    </lineage>
</organism>
<reference evidence="1" key="2">
    <citation type="journal article" date="2011" name="Res. Microbiol.">
        <title>Characterisation of a large family of polymorphic collagen-like proteins in the endospore-forming bacterium Pasteuria ramosa.</title>
        <authorList>
            <person name="McElroy K."/>
            <person name="Mouton L."/>
            <person name="Du Pasquier L."/>
            <person name="Qi W."/>
            <person name="Ebert D."/>
        </authorList>
    </citation>
    <scope>NUCLEOTIDE SEQUENCE</scope>
</reference>